<dbReference type="AlphaFoldDB" id="A0A6L3W9Z7"/>
<keyword evidence="5" id="KW-0411">Iron-sulfur</keyword>
<keyword evidence="2" id="KW-0479">Metal-binding</keyword>
<evidence type="ECO:0000256" key="3">
    <source>
        <dbReference type="ARBA" id="ARBA00023002"/>
    </source>
</evidence>
<dbReference type="GO" id="GO:0046872">
    <property type="term" value="F:metal ion binding"/>
    <property type="evidence" value="ECO:0007669"/>
    <property type="project" value="UniProtKB-KW"/>
</dbReference>
<dbReference type="PANTHER" id="PTHR21266">
    <property type="entry name" value="IRON-SULFUR DOMAIN CONTAINING PROTEIN"/>
    <property type="match status" value="1"/>
</dbReference>
<dbReference type="Pfam" id="PF00355">
    <property type="entry name" value="Rieske"/>
    <property type="match status" value="1"/>
</dbReference>
<reference evidence="8 9" key="1">
    <citation type="submission" date="2019-09" db="EMBL/GenBank/DDBJ databases">
        <title>Actinomadura physcomitrii sp. nov., a novel actinomycete isolated from moss [Physcomitrium sphaericum (Ludw) Fuernr].</title>
        <authorList>
            <person name="Liu C."/>
            <person name="Zhuang X."/>
        </authorList>
    </citation>
    <scope>NUCLEOTIDE SEQUENCE [LARGE SCALE GENOMIC DNA]</scope>
    <source>
        <strain evidence="8 9">CYP1-1B</strain>
    </source>
</reference>
<evidence type="ECO:0000313" key="8">
    <source>
        <dbReference type="EMBL" id="KAB2390381.1"/>
    </source>
</evidence>
<feature type="region of interest" description="Disordered" evidence="6">
    <location>
        <begin position="27"/>
        <end position="58"/>
    </location>
</feature>
<dbReference type="EMBL" id="WBMR01000001">
    <property type="protein sequence ID" value="KAB2390381.1"/>
    <property type="molecule type" value="Genomic_DNA"/>
</dbReference>
<keyword evidence="9" id="KW-1185">Reference proteome</keyword>
<comment type="caution">
    <text evidence="8">The sequence shown here is derived from an EMBL/GenBank/DDBJ whole genome shotgun (WGS) entry which is preliminary data.</text>
</comment>
<dbReference type="PROSITE" id="PS51296">
    <property type="entry name" value="RIESKE"/>
    <property type="match status" value="1"/>
</dbReference>
<dbReference type="SUPFAM" id="SSF55961">
    <property type="entry name" value="Bet v1-like"/>
    <property type="match status" value="1"/>
</dbReference>
<dbReference type="SUPFAM" id="SSF50022">
    <property type="entry name" value="ISP domain"/>
    <property type="match status" value="1"/>
</dbReference>
<evidence type="ECO:0000256" key="2">
    <source>
        <dbReference type="ARBA" id="ARBA00022723"/>
    </source>
</evidence>
<sequence length="436" mass="48504">MNAPSGVGRVSARAGWHPAVAGSLGGPCSLGPPGVPHQHRGVTGADSQTQRGARGRRDWSTWPHYDAAAAGFRGYWYPVAWSNQVTGKPTGVTLCGDKIALVRDQGTAYALHDRCPHRGVPLSLGRREFPGTLSCPYHGWTYDLTDGELVAAITDGPQSPICGKARVATYPVAERLGMVWVYVPIAGEDPHPIDEQLPEELAENPFVMGGRMDDRAGNWRFACENGYDEGHAKYLHRTSLWRLFKAMPTWNVTRIVPEGRWIYRKQEEQFWEADFPGLGRWSNKRWWKLDPPAAKAGSRPSNIGNTGAAAKVDPVIAAQNFPGFASVSMPGVLRIAYPKFIHYEFYVPVDADRHLYVGVMVNFLRGPATLKFYAKYLGWIRWLFHGQFSGQDAWMVDVTDAPPEQLYRPDVSLTSWRGLAEKEFKAKLAAIRKEDG</sequence>
<dbReference type="PANTHER" id="PTHR21266:SF59">
    <property type="entry name" value="BLR4922 PROTEIN"/>
    <property type="match status" value="1"/>
</dbReference>
<evidence type="ECO:0000256" key="5">
    <source>
        <dbReference type="ARBA" id="ARBA00023014"/>
    </source>
</evidence>
<dbReference type="Proteomes" id="UP000483004">
    <property type="component" value="Unassembled WGS sequence"/>
</dbReference>
<name>A0A6L3W9Z7_9ACTN</name>
<dbReference type="OrthoDB" id="5243643at2"/>
<keyword evidence="4" id="KW-0408">Iron</keyword>
<dbReference type="InterPro" id="IPR021028">
    <property type="entry name" value="Homotrim_ring_OHase_catalytic"/>
</dbReference>
<dbReference type="InterPro" id="IPR036922">
    <property type="entry name" value="Rieske_2Fe-2S_sf"/>
</dbReference>
<proteinExistence type="predicted"/>
<dbReference type="InterPro" id="IPR050584">
    <property type="entry name" value="Cholesterol_7-desaturase"/>
</dbReference>
<dbReference type="GO" id="GO:0016705">
    <property type="term" value="F:oxidoreductase activity, acting on paired donors, with incorporation or reduction of molecular oxygen"/>
    <property type="evidence" value="ECO:0007669"/>
    <property type="project" value="UniProtKB-ARBA"/>
</dbReference>
<evidence type="ECO:0000259" key="7">
    <source>
        <dbReference type="PROSITE" id="PS51296"/>
    </source>
</evidence>
<dbReference type="Pfam" id="PF11723">
    <property type="entry name" value="Aromatic_hydrox"/>
    <property type="match status" value="1"/>
</dbReference>
<evidence type="ECO:0000313" key="9">
    <source>
        <dbReference type="Proteomes" id="UP000483004"/>
    </source>
</evidence>
<evidence type="ECO:0000256" key="4">
    <source>
        <dbReference type="ARBA" id="ARBA00023004"/>
    </source>
</evidence>
<organism evidence="8 9">
    <name type="scientific">Actinomadura montaniterrae</name>
    <dbReference type="NCBI Taxonomy" id="1803903"/>
    <lineage>
        <taxon>Bacteria</taxon>
        <taxon>Bacillati</taxon>
        <taxon>Actinomycetota</taxon>
        <taxon>Actinomycetes</taxon>
        <taxon>Streptosporangiales</taxon>
        <taxon>Thermomonosporaceae</taxon>
        <taxon>Actinomadura</taxon>
    </lineage>
</organism>
<feature type="domain" description="Rieske" evidence="7">
    <location>
        <begin position="76"/>
        <end position="181"/>
    </location>
</feature>
<dbReference type="InterPro" id="IPR017941">
    <property type="entry name" value="Rieske_2Fe-2S"/>
</dbReference>
<evidence type="ECO:0000256" key="6">
    <source>
        <dbReference type="SAM" id="MobiDB-lite"/>
    </source>
</evidence>
<dbReference type="Gene3D" id="2.20.25.10">
    <property type="match status" value="1"/>
</dbReference>
<dbReference type="GO" id="GO:0004497">
    <property type="term" value="F:monooxygenase activity"/>
    <property type="evidence" value="ECO:0007669"/>
    <property type="project" value="UniProtKB-ARBA"/>
</dbReference>
<keyword evidence="1" id="KW-0001">2Fe-2S</keyword>
<dbReference type="GO" id="GO:0051537">
    <property type="term" value="F:2 iron, 2 sulfur cluster binding"/>
    <property type="evidence" value="ECO:0007669"/>
    <property type="project" value="UniProtKB-KW"/>
</dbReference>
<keyword evidence="3" id="KW-0560">Oxidoreductase</keyword>
<gene>
    <name evidence="8" type="ORF">F9B16_00675</name>
</gene>
<accession>A0A6L3W9Z7</accession>
<dbReference type="Gene3D" id="3.90.380.10">
    <property type="entry name" value="Naphthalene 1,2-dioxygenase Alpha Subunit, Chain A, domain 1"/>
    <property type="match status" value="1"/>
</dbReference>
<evidence type="ECO:0000256" key="1">
    <source>
        <dbReference type="ARBA" id="ARBA00022714"/>
    </source>
</evidence>
<protein>
    <submittedName>
        <fullName evidence="8">Rieske 2Fe-2S domain-containing protein</fullName>
    </submittedName>
</protein>
<dbReference type="Gene3D" id="2.20.25.680">
    <property type="match status" value="1"/>
</dbReference>